<accession>A0A1J4V515</accession>
<evidence type="ECO:0000313" key="2">
    <source>
        <dbReference type="Proteomes" id="UP000181992"/>
    </source>
</evidence>
<dbReference type="AlphaFoldDB" id="A0A1J4V515"/>
<organism evidence="1 2">
    <name type="scientific">Candidatus Nomurabacteria bacterium CG1_02_43_90</name>
    <dbReference type="NCBI Taxonomy" id="1805281"/>
    <lineage>
        <taxon>Bacteria</taxon>
        <taxon>Candidatus Nomuraibacteriota</taxon>
    </lineage>
</organism>
<evidence type="ECO:0000313" key="1">
    <source>
        <dbReference type="EMBL" id="OIO30377.1"/>
    </source>
</evidence>
<evidence type="ECO:0008006" key="3">
    <source>
        <dbReference type="Google" id="ProtNLM"/>
    </source>
</evidence>
<proteinExistence type="predicted"/>
<dbReference type="InterPro" id="IPR045864">
    <property type="entry name" value="aa-tRNA-synth_II/BPL/LPL"/>
</dbReference>
<dbReference type="STRING" id="1805281.AUJ77_03305"/>
<dbReference type="Gene3D" id="3.30.930.10">
    <property type="entry name" value="Bira Bifunctional Protein, Domain 2"/>
    <property type="match status" value="1"/>
</dbReference>
<dbReference type="Proteomes" id="UP000181992">
    <property type="component" value="Unassembled WGS sequence"/>
</dbReference>
<reference evidence="1 2" key="1">
    <citation type="journal article" date="2016" name="Environ. Microbiol.">
        <title>Genomic resolution of a cold subsurface aquifer community provides metabolic insights for novel microbes adapted to high CO concentrations.</title>
        <authorList>
            <person name="Probst A.J."/>
            <person name="Castelle C.J."/>
            <person name="Singh A."/>
            <person name="Brown C.T."/>
            <person name="Anantharaman K."/>
            <person name="Sharon I."/>
            <person name="Hug L.A."/>
            <person name="Burstein D."/>
            <person name="Emerson J.B."/>
            <person name="Thomas B.C."/>
            <person name="Banfield J.F."/>
        </authorList>
    </citation>
    <scope>NUCLEOTIDE SEQUENCE [LARGE SCALE GENOMIC DNA]</scope>
    <source>
        <strain evidence="1">CG1_02_43_90</strain>
    </source>
</reference>
<protein>
    <recommendedName>
        <fullName evidence="3">Aminoacyl-transfer RNA synthetases class-II family profile domain-containing protein</fullName>
    </recommendedName>
</protein>
<sequence length="356" mass="39866">MTKTYQTKEQVLEKAETILSKSLRGVASSEVVGVIESQIGVYGMKRKGFLGDIVEKYFFEINPFVGLPKKKKTVSPVDAVAIMEKHFASLGFTIVPPRNIANSDGRTDLVIAGVQMFDDIIHQNKEAREEKMFVAQPSVRMQFQSQVQSQEGTSTSFVNVCTEKMGSGFDAHLEAVDHWCGVLSKLGLHMNDLVIVMRTSEKDWGTGPFVALELFFIYGGLELGDAAYLLIPQASRGPLPVSDIGFGLERIVWAMNKTKSYFDVITPWTFNGAKEMFDSCRTLALLAISGVKASNKGPGLQFRRFAKTLSEKYYGEDIFQIVLHYFDYWGRFTKPSVSKVEALYAVRLEVERFVNL</sequence>
<comment type="caution">
    <text evidence="1">The sequence shown here is derived from an EMBL/GenBank/DDBJ whole genome shotgun (WGS) entry which is preliminary data.</text>
</comment>
<gene>
    <name evidence="1" type="ORF">AUJ77_03305</name>
</gene>
<dbReference type="EMBL" id="MNVN01000019">
    <property type="protein sequence ID" value="OIO30377.1"/>
    <property type="molecule type" value="Genomic_DNA"/>
</dbReference>
<name>A0A1J4V515_9BACT</name>